<dbReference type="CTD" id="8234845"/>
<dbReference type="OrthoDB" id="245697at2759"/>
<dbReference type="RefSeq" id="XP_002432064.1">
    <property type="nucleotide sequence ID" value="XM_002432019.1"/>
</dbReference>
<organism>
    <name type="scientific">Pediculus humanus subsp. corporis</name>
    <name type="common">Body louse</name>
    <dbReference type="NCBI Taxonomy" id="121224"/>
    <lineage>
        <taxon>Eukaryota</taxon>
        <taxon>Metazoa</taxon>
        <taxon>Ecdysozoa</taxon>
        <taxon>Arthropoda</taxon>
        <taxon>Hexapoda</taxon>
        <taxon>Insecta</taxon>
        <taxon>Pterygota</taxon>
        <taxon>Neoptera</taxon>
        <taxon>Paraneoptera</taxon>
        <taxon>Psocodea</taxon>
        <taxon>Troctomorpha</taxon>
        <taxon>Phthiraptera</taxon>
        <taxon>Anoplura</taxon>
        <taxon>Pediculidae</taxon>
        <taxon>Pediculus</taxon>
    </lineage>
</organism>
<dbReference type="GeneID" id="8234845"/>
<reference evidence="5" key="3">
    <citation type="submission" date="2021-02" db="UniProtKB">
        <authorList>
            <consortium name="EnsemblMetazoa"/>
        </authorList>
    </citation>
    <scope>IDENTIFICATION</scope>
    <source>
        <strain evidence="5">USDA</strain>
    </source>
</reference>
<dbReference type="SMART" id="SM00325">
    <property type="entry name" value="RhoGEF"/>
    <property type="match status" value="1"/>
</dbReference>
<dbReference type="EMBL" id="AAZO01006891">
    <property type="status" value="NOT_ANNOTATED_CDS"/>
    <property type="molecule type" value="Genomic_DNA"/>
</dbReference>
<dbReference type="KEGG" id="phu:Phum_PHUM567500"/>
<dbReference type="AlphaFoldDB" id="E0W120"/>
<dbReference type="OMA" id="KPLRHNN"/>
<dbReference type="Pfam" id="PF00621">
    <property type="entry name" value="RhoGEF"/>
    <property type="match status" value="1"/>
</dbReference>
<dbReference type="Gene3D" id="1.20.900.10">
    <property type="entry name" value="Dbl homology (DH) domain"/>
    <property type="match status" value="1"/>
</dbReference>
<dbReference type="SMART" id="SM00233">
    <property type="entry name" value="PH"/>
    <property type="match status" value="1"/>
</dbReference>
<gene>
    <name evidence="5" type="primary">8234845</name>
    <name evidence="4" type="ORF">Phum_PHUM567500</name>
</gene>
<dbReference type="VEuPathDB" id="VectorBase:PHUM567500"/>
<reference evidence="4" key="1">
    <citation type="submission" date="2007-04" db="EMBL/GenBank/DDBJ databases">
        <title>Annotation of Pediculus humanus corporis strain USDA.</title>
        <authorList>
            <person name="Kirkness E."/>
            <person name="Hannick L."/>
            <person name="Hass B."/>
            <person name="Bruggner R."/>
            <person name="Lawson D."/>
            <person name="Bidwell S."/>
            <person name="Joardar V."/>
            <person name="Caler E."/>
            <person name="Walenz B."/>
            <person name="Inman J."/>
            <person name="Schobel S."/>
            <person name="Galinsky K."/>
            <person name="Amedeo P."/>
            <person name="Strausberg R."/>
        </authorList>
    </citation>
    <scope>NUCLEOTIDE SEQUENCE</scope>
    <source>
        <strain evidence="4">USDA</strain>
    </source>
</reference>
<dbReference type="InterPro" id="IPR035899">
    <property type="entry name" value="DBL_dom_sf"/>
</dbReference>
<name>E0W120_PEDHC</name>
<evidence type="ECO:0000313" key="6">
    <source>
        <dbReference type="Proteomes" id="UP000009046"/>
    </source>
</evidence>
<dbReference type="GO" id="GO:0005085">
    <property type="term" value="F:guanyl-nucleotide exchange factor activity"/>
    <property type="evidence" value="ECO:0007669"/>
    <property type="project" value="InterPro"/>
</dbReference>
<evidence type="ECO:0000313" key="4">
    <source>
        <dbReference type="EMBL" id="EEB19326.1"/>
    </source>
</evidence>
<feature type="compositionally biased region" description="Low complexity" evidence="1">
    <location>
        <begin position="375"/>
        <end position="390"/>
    </location>
</feature>
<dbReference type="InterPro" id="IPR001849">
    <property type="entry name" value="PH_domain"/>
</dbReference>
<feature type="region of interest" description="Disordered" evidence="1">
    <location>
        <begin position="360"/>
        <end position="390"/>
    </location>
</feature>
<dbReference type="STRING" id="121224.E0W120"/>
<dbReference type="FunCoup" id="E0W120">
    <property type="interactions" value="565"/>
</dbReference>
<dbReference type="InterPro" id="IPR011993">
    <property type="entry name" value="PH-like_dom_sf"/>
</dbReference>
<dbReference type="EnsemblMetazoa" id="PHUM567500-RA">
    <property type="protein sequence ID" value="PHUM567500-PA"/>
    <property type="gene ID" value="PHUM567500"/>
</dbReference>
<feature type="domain" description="DH" evidence="3">
    <location>
        <begin position="54"/>
        <end position="230"/>
    </location>
</feature>
<dbReference type="PROSITE" id="PS50003">
    <property type="entry name" value="PH_DOMAIN"/>
    <property type="match status" value="1"/>
</dbReference>
<proteinExistence type="predicted"/>
<dbReference type="CDD" id="cd00160">
    <property type="entry name" value="RhoGEF"/>
    <property type="match status" value="1"/>
</dbReference>
<evidence type="ECO:0000256" key="1">
    <source>
        <dbReference type="SAM" id="MobiDB-lite"/>
    </source>
</evidence>
<dbReference type="EMBL" id="DS235864">
    <property type="protein sequence ID" value="EEB19326.1"/>
    <property type="molecule type" value="Genomic_DNA"/>
</dbReference>
<protein>
    <submittedName>
        <fullName evidence="4 5">Guanine nucleotide exchange factor, putative</fullName>
    </submittedName>
</protein>
<dbReference type="Gene3D" id="2.30.29.30">
    <property type="entry name" value="Pleckstrin-homology domain (PH domain)/Phosphotyrosine-binding domain (PTB)"/>
    <property type="match status" value="1"/>
</dbReference>
<dbReference type="SUPFAM" id="SSF50729">
    <property type="entry name" value="PH domain-like"/>
    <property type="match status" value="1"/>
</dbReference>
<dbReference type="HOGENOM" id="CLU_032373_0_0_1"/>
<reference evidence="4" key="2">
    <citation type="submission" date="2007-04" db="EMBL/GenBank/DDBJ databases">
        <title>The genome of the human body louse.</title>
        <authorList>
            <consortium name="The Human Body Louse Genome Consortium"/>
            <person name="Kirkness E."/>
            <person name="Walenz B."/>
            <person name="Hass B."/>
            <person name="Bruggner R."/>
            <person name="Strausberg R."/>
        </authorList>
    </citation>
    <scope>NUCLEOTIDE SEQUENCE</scope>
    <source>
        <strain evidence="4">USDA</strain>
    </source>
</reference>
<evidence type="ECO:0000313" key="5">
    <source>
        <dbReference type="EnsemblMetazoa" id="PHUM567500-PA"/>
    </source>
</evidence>
<dbReference type="Proteomes" id="UP000009046">
    <property type="component" value="Unassembled WGS sequence"/>
</dbReference>
<dbReference type="eggNOG" id="KOG4424">
    <property type="taxonomic scope" value="Eukaryota"/>
</dbReference>
<keyword evidence="6" id="KW-1185">Reference proteome</keyword>
<dbReference type="SUPFAM" id="SSF48065">
    <property type="entry name" value="DBL homology domain (DH-domain)"/>
    <property type="match status" value="1"/>
</dbReference>
<dbReference type="PANTHER" id="PTHR12673:SF159">
    <property type="entry name" value="LD03170P"/>
    <property type="match status" value="1"/>
</dbReference>
<feature type="domain" description="PH" evidence="2">
    <location>
        <begin position="260"/>
        <end position="353"/>
    </location>
</feature>
<sequence>MNNTLLQSTPLTFSEELKKAFNERNILTTRSKMKVLSALNEFTKTSKIQKEKELKEKAINEIYTSEINYLKQLEIIMKYFMEPLRNKNWLPTNTFHALFGNIEILYKVNGELLQELKKQNGNVGAAFNRLAPYLKLYSVYAYDYKQALQILQEMQKNNKELHEFITTHEKRPEVSASFQSLLIVPIQRIPRYKLLLQEVLNHTCVDDPEYFILQGALKKIEETASHINDHVSQYENVESMLSLAKRLTGSPLDIVEPGRKIIKQGSLMKVSKNWKRSDSRYVILFSDYLMYCKGSEMGPLKFSGLLPIRHCQVEPIFSTGVFKIVCQEEVLFFYTSDSKYGSEWINSLQTATKEHQECRKTLRKESSRRKPLRRSNNNNNNSNKYNNYGSKNYKFFNRKEQQTTTNYSGCFGRLLFLR</sequence>
<dbReference type="PROSITE" id="PS50010">
    <property type="entry name" value="DH_2"/>
    <property type="match status" value="1"/>
</dbReference>
<dbReference type="InParanoid" id="E0W120"/>
<dbReference type="InterPro" id="IPR000219">
    <property type="entry name" value="DH_dom"/>
</dbReference>
<accession>E0W120</accession>
<dbReference type="GO" id="GO:0005737">
    <property type="term" value="C:cytoplasm"/>
    <property type="evidence" value="ECO:0007669"/>
    <property type="project" value="TreeGrafter"/>
</dbReference>
<dbReference type="InterPro" id="IPR051092">
    <property type="entry name" value="FYVE_RhoGEF_PH"/>
</dbReference>
<dbReference type="Pfam" id="PF00169">
    <property type="entry name" value="PH"/>
    <property type="match status" value="1"/>
</dbReference>
<evidence type="ECO:0000259" key="3">
    <source>
        <dbReference type="PROSITE" id="PS50010"/>
    </source>
</evidence>
<evidence type="ECO:0000259" key="2">
    <source>
        <dbReference type="PROSITE" id="PS50003"/>
    </source>
</evidence>
<dbReference type="PANTHER" id="PTHR12673">
    <property type="entry name" value="FACIOGENITAL DYSPLASIA PROTEIN"/>
    <property type="match status" value="1"/>
</dbReference>